<dbReference type="AlphaFoldDB" id="A0A7G9W3P4"/>
<dbReference type="InterPro" id="IPR036515">
    <property type="entry name" value="Transposase_17_sf"/>
</dbReference>
<sequence length="66" mass="8202">MPRKPRIEYPGAFYHVMCRGNNGEFNLRDDEDKELYLFLIEKYKERYYFKIYAYCIMDNHVHMLIV</sequence>
<reference evidence="2 3" key="1">
    <citation type="submission" date="2020-07" db="EMBL/GenBank/DDBJ databases">
        <title>Alkalicella. sp. LB2 genome.</title>
        <authorList>
            <person name="Postec A."/>
            <person name="Quemeneur M."/>
        </authorList>
    </citation>
    <scope>NUCLEOTIDE SEQUENCE [LARGE SCALE GENOMIC DNA]</scope>
    <source>
        <strain evidence="2 3">LB2</strain>
    </source>
</reference>
<dbReference type="GO" id="GO:0006313">
    <property type="term" value="P:DNA transposition"/>
    <property type="evidence" value="ECO:0007669"/>
    <property type="project" value="InterPro"/>
</dbReference>
<keyword evidence="3" id="KW-1185">Reference proteome</keyword>
<dbReference type="SUPFAM" id="SSF143422">
    <property type="entry name" value="Transposase IS200-like"/>
    <property type="match status" value="1"/>
</dbReference>
<dbReference type="InterPro" id="IPR002686">
    <property type="entry name" value="Transposase_17"/>
</dbReference>
<feature type="domain" description="Transposase IS200-like" evidence="1">
    <location>
        <begin position="14"/>
        <end position="65"/>
    </location>
</feature>
<dbReference type="GO" id="GO:0003677">
    <property type="term" value="F:DNA binding"/>
    <property type="evidence" value="ECO:0007669"/>
    <property type="project" value="InterPro"/>
</dbReference>
<organism evidence="2 3">
    <name type="scientific">Alkalicella caledoniensis</name>
    <dbReference type="NCBI Taxonomy" id="2731377"/>
    <lineage>
        <taxon>Bacteria</taxon>
        <taxon>Bacillati</taxon>
        <taxon>Bacillota</taxon>
        <taxon>Clostridia</taxon>
        <taxon>Eubacteriales</taxon>
        <taxon>Proteinivoracaceae</taxon>
        <taxon>Alkalicella</taxon>
    </lineage>
</organism>
<accession>A0A7G9W3P4</accession>
<dbReference type="RefSeq" id="WP_213166980.1">
    <property type="nucleotide sequence ID" value="NZ_CP058559.1"/>
</dbReference>
<dbReference type="GO" id="GO:0004803">
    <property type="term" value="F:transposase activity"/>
    <property type="evidence" value="ECO:0007669"/>
    <property type="project" value="InterPro"/>
</dbReference>
<proteinExistence type="predicted"/>
<evidence type="ECO:0000313" key="3">
    <source>
        <dbReference type="Proteomes" id="UP000516160"/>
    </source>
</evidence>
<evidence type="ECO:0000313" key="2">
    <source>
        <dbReference type="EMBL" id="QNO13306.1"/>
    </source>
</evidence>
<dbReference type="Proteomes" id="UP000516160">
    <property type="component" value="Chromosome"/>
</dbReference>
<dbReference type="PANTHER" id="PTHR34322:SF2">
    <property type="entry name" value="TRANSPOSASE IS200-LIKE DOMAIN-CONTAINING PROTEIN"/>
    <property type="match status" value="1"/>
</dbReference>
<dbReference type="EMBL" id="CP058559">
    <property type="protein sequence ID" value="QNO13306.1"/>
    <property type="molecule type" value="Genomic_DNA"/>
</dbReference>
<dbReference type="Gene3D" id="3.30.70.1290">
    <property type="entry name" value="Transposase IS200-like"/>
    <property type="match status" value="1"/>
</dbReference>
<dbReference type="Pfam" id="PF01797">
    <property type="entry name" value="Y1_Tnp"/>
    <property type="match status" value="1"/>
</dbReference>
<name>A0A7G9W3P4_ALKCA</name>
<evidence type="ECO:0000259" key="1">
    <source>
        <dbReference type="Pfam" id="PF01797"/>
    </source>
</evidence>
<dbReference type="KEGG" id="acae:HYG86_00185"/>
<dbReference type="PANTHER" id="PTHR34322">
    <property type="entry name" value="TRANSPOSASE, Y1_TNP DOMAIN-CONTAINING"/>
    <property type="match status" value="1"/>
</dbReference>
<gene>
    <name evidence="2" type="ORF">HYG86_00185</name>
</gene>
<protein>
    <submittedName>
        <fullName evidence="2">Transposase</fullName>
    </submittedName>
</protein>